<evidence type="ECO:0000313" key="18">
    <source>
        <dbReference type="Proteomes" id="UP001056209"/>
    </source>
</evidence>
<reference evidence="17" key="1">
    <citation type="submission" date="2022-05" db="EMBL/GenBank/DDBJ databases">
        <title>Impact of host demography and evolutionary history on endosymbiont molecular evolution: a test in carpenter ants (Genus Camponotus) and their Blochmannia endosymbionts.</title>
        <authorList>
            <person name="Manthey J.D."/>
            <person name="Giron J.C."/>
            <person name="Hruska J.P."/>
        </authorList>
    </citation>
    <scope>NUCLEOTIDE SEQUENCE</scope>
    <source>
        <strain evidence="17">C-039</strain>
    </source>
</reference>
<comment type="catalytic activity">
    <reaction evidence="13 15">
        <text>riboflavin + ATP = FMN + ADP + H(+)</text>
        <dbReference type="Rhea" id="RHEA:14357"/>
        <dbReference type="ChEBI" id="CHEBI:15378"/>
        <dbReference type="ChEBI" id="CHEBI:30616"/>
        <dbReference type="ChEBI" id="CHEBI:57986"/>
        <dbReference type="ChEBI" id="CHEBI:58210"/>
        <dbReference type="ChEBI" id="CHEBI:456216"/>
        <dbReference type="EC" id="2.7.1.26"/>
    </reaction>
</comment>
<dbReference type="FunFam" id="3.40.50.620:FF:000021">
    <property type="entry name" value="Riboflavin biosynthesis protein"/>
    <property type="match status" value="1"/>
</dbReference>
<evidence type="ECO:0000256" key="1">
    <source>
        <dbReference type="ARBA" id="ARBA00002121"/>
    </source>
</evidence>
<dbReference type="InterPro" id="IPR015865">
    <property type="entry name" value="Riboflavin_kinase_bac/euk"/>
</dbReference>
<dbReference type="InterPro" id="IPR002606">
    <property type="entry name" value="Riboflavin_kinase_bac"/>
</dbReference>
<dbReference type="InterPro" id="IPR023465">
    <property type="entry name" value="Riboflavin_kinase_dom_sf"/>
</dbReference>
<evidence type="ECO:0000313" key="17">
    <source>
        <dbReference type="EMBL" id="URJ28060.1"/>
    </source>
</evidence>
<gene>
    <name evidence="17" type="primary">ribF</name>
    <name evidence="17" type="ORF">M9393_02660</name>
</gene>
<evidence type="ECO:0000256" key="15">
    <source>
        <dbReference type="PIRNR" id="PIRNR004491"/>
    </source>
</evidence>
<dbReference type="NCBIfam" id="TIGR00083">
    <property type="entry name" value="ribF"/>
    <property type="match status" value="1"/>
</dbReference>
<dbReference type="EC" id="2.7.7.2" evidence="15"/>
<keyword evidence="9 15" id="KW-0418">Kinase</keyword>
<dbReference type="SMART" id="SM00904">
    <property type="entry name" value="Flavokinase"/>
    <property type="match status" value="1"/>
</dbReference>
<keyword evidence="10 15" id="KW-0274">FAD</keyword>
<keyword evidence="6 15" id="KW-0808">Transferase</keyword>
<evidence type="ECO:0000256" key="4">
    <source>
        <dbReference type="ARBA" id="ARBA00022630"/>
    </source>
</evidence>
<evidence type="ECO:0000256" key="10">
    <source>
        <dbReference type="ARBA" id="ARBA00022827"/>
    </source>
</evidence>
<dbReference type="EMBL" id="CP097753">
    <property type="protein sequence ID" value="URJ28060.1"/>
    <property type="molecule type" value="Genomic_DNA"/>
</dbReference>
<keyword evidence="8 15" id="KW-0547">Nucleotide-binding</keyword>
<evidence type="ECO:0000256" key="6">
    <source>
        <dbReference type="ARBA" id="ARBA00022679"/>
    </source>
</evidence>
<comment type="similarity">
    <text evidence="15">Belongs to the ribF family.</text>
</comment>
<dbReference type="NCBIfam" id="NF004163">
    <property type="entry name" value="PRK05627.1-6"/>
    <property type="match status" value="1"/>
</dbReference>
<dbReference type="GO" id="GO:0008531">
    <property type="term" value="F:riboflavin kinase activity"/>
    <property type="evidence" value="ECO:0007669"/>
    <property type="project" value="UniProtKB-UniRule"/>
</dbReference>
<proteinExistence type="inferred from homology"/>
<keyword evidence="11 15" id="KW-0067">ATP-binding</keyword>
<dbReference type="GO" id="GO:0009231">
    <property type="term" value="P:riboflavin biosynthetic process"/>
    <property type="evidence" value="ECO:0007669"/>
    <property type="project" value="InterPro"/>
</dbReference>
<dbReference type="InterPro" id="IPR023468">
    <property type="entry name" value="Riboflavin_kinase"/>
</dbReference>
<evidence type="ECO:0000256" key="7">
    <source>
        <dbReference type="ARBA" id="ARBA00022695"/>
    </source>
</evidence>
<protein>
    <recommendedName>
        <fullName evidence="15">Riboflavin biosynthesis protein</fullName>
    </recommendedName>
    <domain>
        <recommendedName>
            <fullName evidence="15">Riboflavin kinase</fullName>
            <ecNumber evidence="15">2.7.1.26</ecNumber>
        </recommendedName>
        <alternativeName>
            <fullName evidence="15">Flavokinase</fullName>
        </alternativeName>
    </domain>
    <domain>
        <recommendedName>
            <fullName evidence="15">FMN adenylyltransferase</fullName>
            <ecNumber evidence="15">2.7.7.2</ecNumber>
        </recommendedName>
        <alternativeName>
            <fullName evidence="15">FAD pyrophosphorylase</fullName>
        </alternativeName>
        <alternativeName>
            <fullName evidence="15">FAD synthase</fullName>
        </alternativeName>
    </domain>
</protein>
<evidence type="ECO:0000256" key="2">
    <source>
        <dbReference type="ARBA" id="ARBA00004726"/>
    </source>
</evidence>
<keyword evidence="5 15" id="KW-0288">FMN</keyword>
<dbReference type="AlphaFoldDB" id="A0A9Q8TZS6"/>
<dbReference type="PIRSF" id="PIRSF004491">
    <property type="entry name" value="FAD_Synth"/>
    <property type="match status" value="1"/>
</dbReference>
<accession>A0A9Q8TZS6</accession>
<dbReference type="Pfam" id="PF06574">
    <property type="entry name" value="FAD_syn"/>
    <property type="match status" value="1"/>
</dbReference>
<keyword evidence="4 15" id="KW-0285">Flavoprotein</keyword>
<dbReference type="Gene3D" id="2.40.30.30">
    <property type="entry name" value="Riboflavin kinase-like"/>
    <property type="match status" value="1"/>
</dbReference>
<dbReference type="PANTHER" id="PTHR22749">
    <property type="entry name" value="RIBOFLAVIN KINASE/FMN ADENYLYLTRANSFERASE"/>
    <property type="match status" value="1"/>
</dbReference>
<organism evidence="17 18">
    <name type="scientific">Candidatus Blochmannia vicinus</name>
    <name type="common">nom. nud.</name>
    <dbReference type="NCBI Taxonomy" id="251540"/>
    <lineage>
        <taxon>Bacteria</taxon>
        <taxon>Pseudomonadati</taxon>
        <taxon>Pseudomonadota</taxon>
        <taxon>Gammaproteobacteria</taxon>
        <taxon>Enterobacterales</taxon>
        <taxon>Enterobacteriaceae</taxon>
        <taxon>ant endosymbionts</taxon>
        <taxon>Candidatus Blochmanniella</taxon>
    </lineage>
</organism>
<dbReference type="GO" id="GO:0005524">
    <property type="term" value="F:ATP binding"/>
    <property type="evidence" value="ECO:0007669"/>
    <property type="project" value="UniProtKB-UniRule"/>
</dbReference>
<dbReference type="EC" id="2.7.1.26" evidence="15"/>
<comment type="pathway">
    <text evidence="2 15">Cofactor biosynthesis; FAD biosynthesis; FAD from FMN: step 1/1.</text>
</comment>
<evidence type="ECO:0000256" key="3">
    <source>
        <dbReference type="ARBA" id="ARBA00005201"/>
    </source>
</evidence>
<dbReference type="PANTHER" id="PTHR22749:SF6">
    <property type="entry name" value="RIBOFLAVIN KINASE"/>
    <property type="match status" value="1"/>
</dbReference>
<evidence type="ECO:0000256" key="13">
    <source>
        <dbReference type="ARBA" id="ARBA00047880"/>
    </source>
</evidence>
<dbReference type="GO" id="GO:0006747">
    <property type="term" value="P:FAD biosynthetic process"/>
    <property type="evidence" value="ECO:0007669"/>
    <property type="project" value="UniProtKB-UniRule"/>
</dbReference>
<evidence type="ECO:0000256" key="14">
    <source>
        <dbReference type="ARBA" id="ARBA00049494"/>
    </source>
</evidence>
<dbReference type="SUPFAM" id="SSF82114">
    <property type="entry name" value="Riboflavin kinase-like"/>
    <property type="match status" value="1"/>
</dbReference>
<keyword evidence="12" id="KW-0511">Multifunctional enzyme</keyword>
<evidence type="ECO:0000256" key="8">
    <source>
        <dbReference type="ARBA" id="ARBA00022741"/>
    </source>
</evidence>
<evidence type="ECO:0000259" key="16">
    <source>
        <dbReference type="SMART" id="SM00904"/>
    </source>
</evidence>
<dbReference type="Pfam" id="PF01687">
    <property type="entry name" value="Flavokinase"/>
    <property type="match status" value="1"/>
</dbReference>
<evidence type="ECO:0000256" key="12">
    <source>
        <dbReference type="ARBA" id="ARBA00023268"/>
    </source>
</evidence>
<name>A0A9Q8TZS6_9ENTR</name>
<evidence type="ECO:0000256" key="5">
    <source>
        <dbReference type="ARBA" id="ARBA00022643"/>
    </source>
</evidence>
<dbReference type="SUPFAM" id="SSF52374">
    <property type="entry name" value="Nucleotidylyl transferase"/>
    <property type="match status" value="1"/>
</dbReference>
<dbReference type="CDD" id="cd02064">
    <property type="entry name" value="FAD_synthetase_N"/>
    <property type="match status" value="1"/>
</dbReference>
<comment type="function">
    <text evidence="1">Catalyzes the phosphorylation of riboflavin to FMN followed by the adenylation of FMN to FAD.</text>
</comment>
<comment type="catalytic activity">
    <reaction evidence="14 15">
        <text>FMN + ATP + H(+) = FAD + diphosphate</text>
        <dbReference type="Rhea" id="RHEA:17237"/>
        <dbReference type="ChEBI" id="CHEBI:15378"/>
        <dbReference type="ChEBI" id="CHEBI:30616"/>
        <dbReference type="ChEBI" id="CHEBI:33019"/>
        <dbReference type="ChEBI" id="CHEBI:57692"/>
        <dbReference type="ChEBI" id="CHEBI:58210"/>
        <dbReference type="EC" id="2.7.7.2"/>
    </reaction>
</comment>
<dbReference type="RefSeq" id="WP_250248457.1">
    <property type="nucleotide sequence ID" value="NZ_CP097753.1"/>
</dbReference>
<dbReference type="GO" id="GO:0003919">
    <property type="term" value="F:FMN adenylyltransferase activity"/>
    <property type="evidence" value="ECO:0007669"/>
    <property type="project" value="UniProtKB-UniRule"/>
</dbReference>
<keyword evidence="7 15" id="KW-0548">Nucleotidyltransferase</keyword>
<comment type="pathway">
    <text evidence="3 15">Cofactor biosynthesis; FMN biosynthesis; FMN from riboflavin (ATP route): step 1/1.</text>
</comment>
<dbReference type="Gene3D" id="3.40.50.620">
    <property type="entry name" value="HUPs"/>
    <property type="match status" value="1"/>
</dbReference>
<dbReference type="InterPro" id="IPR014729">
    <property type="entry name" value="Rossmann-like_a/b/a_fold"/>
</dbReference>
<dbReference type="GO" id="GO:0009398">
    <property type="term" value="P:FMN biosynthetic process"/>
    <property type="evidence" value="ECO:0007669"/>
    <property type="project" value="UniProtKB-UniRule"/>
</dbReference>
<evidence type="ECO:0000256" key="9">
    <source>
        <dbReference type="ARBA" id="ARBA00022777"/>
    </source>
</evidence>
<dbReference type="NCBIfam" id="NF004159">
    <property type="entry name" value="PRK05627.1-2"/>
    <property type="match status" value="1"/>
</dbReference>
<dbReference type="InterPro" id="IPR015864">
    <property type="entry name" value="FAD_synthase"/>
</dbReference>
<evidence type="ECO:0000256" key="11">
    <source>
        <dbReference type="ARBA" id="ARBA00022840"/>
    </source>
</evidence>
<feature type="domain" description="Riboflavin kinase" evidence="16">
    <location>
        <begin position="183"/>
        <end position="308"/>
    </location>
</feature>
<sequence length="310" mass="35584">MEFIRGLHNIKSRHKGCILTIGNFDGFHRGHQALISKLQKERNHLKLPVMVMIFEPQPREYLSNIIAIRLTRLRDKINYLYTAGVDVILCIAFNKKFASIEAYNFIKNILIYKLGVQFVYIGDDFRFGAFRKGDFFLLKKISKHEGFKVIRTTAYLDSHGKRISSTAIREALIENRILDAELLLGHSYCISGRVVRGDSLGRKLGFPTANISLQGKRLPIRGVYAVEVYGISNLPLPGIANIGVRPTITGKNQQQLEVHLLNISVNLYTYHIKVVFLAKIRDEQHFTSMKRLQHQIKTDIINVRSYFNKK</sequence>
<dbReference type="Proteomes" id="UP001056209">
    <property type="component" value="Chromosome"/>
</dbReference>